<evidence type="ECO:0000256" key="9">
    <source>
        <dbReference type="ARBA" id="ARBA00034808"/>
    </source>
</evidence>
<comment type="caution">
    <text evidence="15">The sequence shown here is derived from an EMBL/GenBank/DDBJ whole genome shotgun (WGS) entry which is preliminary data.</text>
</comment>
<dbReference type="InterPro" id="IPR014016">
    <property type="entry name" value="UvrD-like_ATP-bd"/>
</dbReference>
<feature type="domain" description="UvrD-like helicase C-terminal" evidence="14">
    <location>
        <begin position="292"/>
        <end position="573"/>
    </location>
</feature>
<reference evidence="15 16" key="1">
    <citation type="submission" date="2014-08" db="EMBL/GenBank/DDBJ databases">
        <title>Porphyromonas gulae strain:COT-052_OH3439 Genome sequencing.</title>
        <authorList>
            <person name="Wallis C."/>
            <person name="Deusch O."/>
            <person name="O'Flynn C."/>
            <person name="Davis I."/>
            <person name="Jospin G."/>
            <person name="Darling A.E."/>
            <person name="Coil D.A."/>
            <person name="Alexiev A."/>
            <person name="Horsfall A."/>
            <person name="Kirkwood N."/>
            <person name="Harris S."/>
            <person name="Eisen J.A."/>
        </authorList>
    </citation>
    <scope>NUCLEOTIDE SEQUENCE [LARGE SCALE GENOMIC DNA]</scope>
    <source>
        <strain evidence="16">COT-052 OH3439</strain>
    </source>
</reference>
<dbReference type="SUPFAM" id="SSF52540">
    <property type="entry name" value="P-loop containing nucleoside triphosphate hydrolases"/>
    <property type="match status" value="1"/>
</dbReference>
<dbReference type="InterPro" id="IPR013986">
    <property type="entry name" value="DExx_box_DNA_helicase_dom_sf"/>
</dbReference>
<dbReference type="Gene3D" id="1.10.486.10">
    <property type="entry name" value="PCRA, domain 4"/>
    <property type="match status" value="1"/>
</dbReference>
<dbReference type="GO" id="GO:0033202">
    <property type="term" value="C:DNA helicase complex"/>
    <property type="evidence" value="ECO:0007669"/>
    <property type="project" value="TreeGrafter"/>
</dbReference>
<dbReference type="PANTHER" id="PTHR11070">
    <property type="entry name" value="UVRD / RECB / PCRA DNA HELICASE FAMILY MEMBER"/>
    <property type="match status" value="1"/>
</dbReference>
<comment type="catalytic activity">
    <reaction evidence="11">
        <text>ATP + H2O = ADP + phosphate + H(+)</text>
        <dbReference type="Rhea" id="RHEA:13065"/>
        <dbReference type="ChEBI" id="CHEBI:15377"/>
        <dbReference type="ChEBI" id="CHEBI:15378"/>
        <dbReference type="ChEBI" id="CHEBI:30616"/>
        <dbReference type="ChEBI" id="CHEBI:43474"/>
        <dbReference type="ChEBI" id="CHEBI:456216"/>
        <dbReference type="EC" id="5.6.2.4"/>
    </reaction>
</comment>
<comment type="catalytic activity">
    <reaction evidence="8">
        <text>Couples ATP hydrolysis with the unwinding of duplex DNA by translocating in the 3'-5' direction.</text>
        <dbReference type="EC" id="5.6.2.4"/>
    </reaction>
</comment>
<sequence length="766" mass="87189">MSEDYLSSLNDSQKAAVLYNDGPALVIAGAGSGKTRVLVYKLLHLIRSGYDPARLMALTFTNKAAREMKERVASEIGPAAYRIQMGTFHSVFSRILRENAAHLGYTRDFSIYDTNDTKSLLRHVMKRMNIDDKVYRINAVQHRISMAKNQLISPESYAANKDLARYDIDCRMPRMAEIYSLYTMLCKQNNAMDFDDLLFKINVLFRDFPDVLQTYRDRIDYLLIDEYQDTNFAQYLIARQLMGEKGKVFVVGDDAQSIYSFRGAKVENILGFSKSFPGSKLFKLEENYRSTQSIVNAANSLIAHNEGRIPKQVFSNKQVGERIRLTGCLSGYLEAYTVADSIVERRLQEHCPYSDFAILYRTNAQSRVFEEALRKHNIPFRIYGGLSFYSRKEIKDVLAYFRLIVNPDDDEALRRVINYPKRGIGDTTLSRLNEIAAASSRSLWDVLSESQEGLPDLSATARRRLSEFVSLIRELQESEYESLYEQAADVVKRSGISAEIFSDKSIEGISRQENLKELLNGIEEYGTSYAEERGENPSLGTFLNEVVLLTDQDTEGGVAGDYVTLMTVHAAKGLEFRHIFIVGMEENLFPSMMNATEQGLEEERRLFYVAITRAKESCHISFAAERSRNGRTERSRPSRFLQELDDAYVERRVPQEMLGGHCQGDELPIHFSRSDAFERLPQPELIRRRLVRIGSSPVHEEPMVHQQIGDLRVGDTVAHARFGIGIIESLEGEGDNAKAEVSFQQVGRKRLLLRFAKLSKVEKDSI</sequence>
<evidence type="ECO:0000259" key="13">
    <source>
        <dbReference type="PROSITE" id="PS51198"/>
    </source>
</evidence>
<dbReference type="PANTHER" id="PTHR11070:SF2">
    <property type="entry name" value="ATP-DEPENDENT DNA HELICASE SRS2"/>
    <property type="match status" value="1"/>
</dbReference>
<evidence type="ECO:0000256" key="11">
    <source>
        <dbReference type="ARBA" id="ARBA00048988"/>
    </source>
</evidence>
<comment type="similarity">
    <text evidence="1">Belongs to the helicase family. UvrD subfamily.</text>
</comment>
<dbReference type="InterPro" id="IPR027417">
    <property type="entry name" value="P-loop_NTPase"/>
</dbReference>
<name>A0A0A2FGE5_9PORP</name>
<organism evidence="15 16">
    <name type="scientific">Porphyromonas gulae</name>
    <dbReference type="NCBI Taxonomy" id="111105"/>
    <lineage>
        <taxon>Bacteria</taxon>
        <taxon>Pseudomonadati</taxon>
        <taxon>Bacteroidota</taxon>
        <taxon>Bacteroidia</taxon>
        <taxon>Bacteroidales</taxon>
        <taxon>Porphyromonadaceae</taxon>
        <taxon>Porphyromonas</taxon>
    </lineage>
</organism>
<feature type="domain" description="UvrD-like helicase ATP-binding" evidence="13">
    <location>
        <begin position="7"/>
        <end position="291"/>
    </location>
</feature>
<keyword evidence="2 12" id="KW-0547">Nucleotide-binding</keyword>
<feature type="binding site" evidence="12">
    <location>
        <begin position="28"/>
        <end position="35"/>
    </location>
    <ligand>
        <name>ATP</name>
        <dbReference type="ChEBI" id="CHEBI:30616"/>
    </ligand>
</feature>
<dbReference type="InterPro" id="IPR014017">
    <property type="entry name" value="DNA_helicase_UvrD-like_C"/>
</dbReference>
<evidence type="ECO:0000259" key="14">
    <source>
        <dbReference type="PROSITE" id="PS51217"/>
    </source>
</evidence>
<evidence type="ECO:0000256" key="6">
    <source>
        <dbReference type="ARBA" id="ARBA00023125"/>
    </source>
</evidence>
<dbReference type="PROSITE" id="PS51198">
    <property type="entry name" value="UVRD_HELICASE_ATP_BIND"/>
    <property type="match status" value="1"/>
</dbReference>
<keyword evidence="16" id="KW-1185">Reference proteome</keyword>
<dbReference type="AlphaFoldDB" id="A0A0A2FGE5"/>
<evidence type="ECO:0000256" key="2">
    <source>
        <dbReference type="ARBA" id="ARBA00022741"/>
    </source>
</evidence>
<evidence type="ECO:0000256" key="10">
    <source>
        <dbReference type="ARBA" id="ARBA00034923"/>
    </source>
</evidence>
<evidence type="ECO:0000256" key="8">
    <source>
        <dbReference type="ARBA" id="ARBA00034617"/>
    </source>
</evidence>
<keyword evidence="3 12" id="KW-0378">Hydrolase</keyword>
<dbReference type="GO" id="GO:0005829">
    <property type="term" value="C:cytosol"/>
    <property type="evidence" value="ECO:0007669"/>
    <property type="project" value="TreeGrafter"/>
</dbReference>
<dbReference type="Gene3D" id="3.40.50.300">
    <property type="entry name" value="P-loop containing nucleotide triphosphate hydrolases"/>
    <property type="match status" value="2"/>
</dbReference>
<dbReference type="GO" id="GO:0000725">
    <property type="term" value="P:recombinational repair"/>
    <property type="evidence" value="ECO:0007669"/>
    <property type="project" value="TreeGrafter"/>
</dbReference>
<evidence type="ECO:0000313" key="15">
    <source>
        <dbReference type="EMBL" id="KGN87394.1"/>
    </source>
</evidence>
<dbReference type="CDD" id="cd17932">
    <property type="entry name" value="DEXQc_UvrD"/>
    <property type="match status" value="1"/>
</dbReference>
<dbReference type="EMBL" id="JRAK01000088">
    <property type="protein sequence ID" value="KGN87394.1"/>
    <property type="molecule type" value="Genomic_DNA"/>
</dbReference>
<evidence type="ECO:0000256" key="4">
    <source>
        <dbReference type="ARBA" id="ARBA00022806"/>
    </source>
</evidence>
<dbReference type="CDD" id="cd18807">
    <property type="entry name" value="SF1_C_UvrD"/>
    <property type="match status" value="1"/>
</dbReference>
<dbReference type="Pfam" id="PF21196">
    <property type="entry name" value="PcrA_UvrD_tudor"/>
    <property type="match status" value="1"/>
</dbReference>
<gene>
    <name evidence="15" type="ORF">HR15_06460</name>
</gene>
<dbReference type="InterPro" id="IPR000212">
    <property type="entry name" value="DNA_helicase_UvrD/REP"/>
</dbReference>
<dbReference type="Proteomes" id="UP000030146">
    <property type="component" value="Unassembled WGS sequence"/>
</dbReference>
<dbReference type="Gene3D" id="1.10.10.160">
    <property type="match status" value="1"/>
</dbReference>
<keyword evidence="4 12" id="KW-0347">Helicase</keyword>
<keyword evidence="5 12" id="KW-0067">ATP-binding</keyword>
<evidence type="ECO:0000256" key="5">
    <source>
        <dbReference type="ARBA" id="ARBA00022840"/>
    </source>
</evidence>
<dbReference type="PROSITE" id="PS51217">
    <property type="entry name" value="UVRD_HELICASE_CTER"/>
    <property type="match status" value="1"/>
</dbReference>
<dbReference type="RefSeq" id="WP_039425068.1">
    <property type="nucleotide sequence ID" value="NZ_JRAK01000088.1"/>
</dbReference>
<dbReference type="GO" id="GO:0043138">
    <property type="term" value="F:3'-5' DNA helicase activity"/>
    <property type="evidence" value="ECO:0007669"/>
    <property type="project" value="UniProtKB-EC"/>
</dbReference>
<evidence type="ECO:0000256" key="1">
    <source>
        <dbReference type="ARBA" id="ARBA00009922"/>
    </source>
</evidence>
<dbReference type="EC" id="5.6.2.4" evidence="9"/>
<evidence type="ECO:0000256" key="7">
    <source>
        <dbReference type="ARBA" id="ARBA00023235"/>
    </source>
</evidence>
<dbReference type="GO" id="GO:0016887">
    <property type="term" value="F:ATP hydrolysis activity"/>
    <property type="evidence" value="ECO:0007669"/>
    <property type="project" value="RHEA"/>
</dbReference>
<keyword evidence="6" id="KW-0238">DNA-binding</keyword>
<evidence type="ECO:0000256" key="12">
    <source>
        <dbReference type="PROSITE-ProRule" id="PRU00560"/>
    </source>
</evidence>
<proteinExistence type="inferred from homology"/>
<keyword evidence="7" id="KW-0413">Isomerase</keyword>
<dbReference type="Pfam" id="PF13361">
    <property type="entry name" value="UvrD_C"/>
    <property type="match status" value="1"/>
</dbReference>
<dbReference type="Pfam" id="PF00580">
    <property type="entry name" value="UvrD-helicase"/>
    <property type="match status" value="1"/>
</dbReference>
<accession>A0A0A2FGE5</accession>
<evidence type="ECO:0000256" key="3">
    <source>
        <dbReference type="ARBA" id="ARBA00022801"/>
    </source>
</evidence>
<protein>
    <recommendedName>
        <fullName evidence="9">DNA 3'-5' helicase</fullName>
        <ecNumber evidence="9">5.6.2.4</ecNumber>
    </recommendedName>
    <alternativeName>
        <fullName evidence="10">DNA 3'-5' helicase II</fullName>
    </alternativeName>
</protein>
<dbReference type="GO" id="GO:0005524">
    <property type="term" value="F:ATP binding"/>
    <property type="evidence" value="ECO:0007669"/>
    <property type="project" value="UniProtKB-UniRule"/>
</dbReference>
<evidence type="ECO:0000313" key="16">
    <source>
        <dbReference type="Proteomes" id="UP000030146"/>
    </source>
</evidence>
<dbReference type="GO" id="GO:0003677">
    <property type="term" value="F:DNA binding"/>
    <property type="evidence" value="ECO:0007669"/>
    <property type="project" value="UniProtKB-KW"/>
</dbReference>